<dbReference type="EMBL" id="CP002645">
    <property type="protein sequence ID" value="AEO08805.1"/>
    <property type="molecule type" value="Genomic_DNA"/>
</dbReference>
<evidence type="ECO:0000256" key="10">
    <source>
        <dbReference type="ARBA" id="ARBA00023002"/>
    </source>
</evidence>
<evidence type="ECO:0000256" key="16">
    <source>
        <dbReference type="ARBA" id="ARBA00032185"/>
    </source>
</evidence>
<dbReference type="Pfam" id="PF03626">
    <property type="entry name" value="COX4_pro"/>
    <property type="match status" value="1"/>
</dbReference>
<keyword evidence="5" id="KW-0813">Transport</keyword>
<comment type="similarity">
    <text evidence="2">Belongs to the cytochrome c oxidase bacterial subunit 4 family.</text>
</comment>
<dbReference type="HOGENOM" id="CLU_140945_1_1_6"/>
<evidence type="ECO:0000256" key="12">
    <source>
        <dbReference type="ARBA" id="ARBA00025694"/>
    </source>
</evidence>
<dbReference type="eggNOG" id="COG3125">
    <property type="taxonomic scope" value="Bacteria"/>
</dbReference>
<dbReference type="KEGG" id="bak:BAKON_472"/>
<feature type="transmembrane region" description="Helical" evidence="17">
    <location>
        <begin position="76"/>
        <end position="97"/>
    </location>
</feature>
<comment type="subunit">
    <text evidence="3">Heterooctamer of two A chains, two B chains, two C chains and two D chains.</text>
</comment>
<dbReference type="InterPro" id="IPR014210">
    <property type="entry name" value="Cyt_o_ubiqinol_oxidase_su4"/>
</dbReference>
<keyword evidence="10" id="KW-0560">Oxidoreductase</keyword>
<evidence type="ECO:0000256" key="1">
    <source>
        <dbReference type="ARBA" id="ARBA00004651"/>
    </source>
</evidence>
<dbReference type="PANTHER" id="PTHR36835:SF1">
    <property type="entry name" value="CYTOCHROME BO(3) UBIQUINOL OXIDASE SUBUNIT 4"/>
    <property type="match status" value="1"/>
</dbReference>
<dbReference type="GO" id="GO:0009319">
    <property type="term" value="C:cytochrome o ubiquinol oxidase complex"/>
    <property type="evidence" value="ECO:0007669"/>
    <property type="project" value="TreeGrafter"/>
</dbReference>
<sequence>MFDIVKENMNKDIKSYLLGFLFSTLLTIVPFVLAIQNFFYSKINCIIFILCAISQIIVHFIYFLHLNFSKEERWNLITLLFVIMIIFIVVFGSIWIMHNLNHHIM</sequence>
<evidence type="ECO:0000256" key="17">
    <source>
        <dbReference type="SAM" id="Phobius"/>
    </source>
</evidence>
<keyword evidence="9 17" id="KW-1133">Transmembrane helix</keyword>
<evidence type="ECO:0000256" key="13">
    <source>
        <dbReference type="ARBA" id="ARBA00030071"/>
    </source>
</evidence>
<evidence type="ECO:0000313" key="18">
    <source>
        <dbReference type="EMBL" id="AEO08805.1"/>
    </source>
</evidence>
<evidence type="ECO:0000313" key="19">
    <source>
        <dbReference type="Proteomes" id="UP000001269"/>
    </source>
</evidence>
<feature type="transmembrane region" description="Helical" evidence="17">
    <location>
        <begin position="16"/>
        <end position="40"/>
    </location>
</feature>
<dbReference type="GO" id="GO:0005886">
    <property type="term" value="C:plasma membrane"/>
    <property type="evidence" value="ECO:0007669"/>
    <property type="project" value="UniProtKB-SubCell"/>
</dbReference>
<keyword evidence="6" id="KW-1003">Cell membrane</keyword>
<evidence type="ECO:0000256" key="9">
    <source>
        <dbReference type="ARBA" id="ARBA00022989"/>
    </source>
</evidence>
<dbReference type="OrthoDB" id="2375888at2"/>
<gene>
    <name evidence="18" type="primary">cyoD</name>
    <name evidence="18" type="ORF">BAKON_472</name>
</gene>
<dbReference type="InterPro" id="IPR050968">
    <property type="entry name" value="Cytochrome_c_oxidase_bac_sub4"/>
</dbReference>
<keyword evidence="7 17" id="KW-0812">Transmembrane</keyword>
<feature type="transmembrane region" description="Helical" evidence="17">
    <location>
        <begin position="46"/>
        <end position="64"/>
    </location>
</feature>
<dbReference type="STRING" id="1005090.BAKON_472"/>
<dbReference type="GO" id="GO:0019646">
    <property type="term" value="P:aerobic electron transport chain"/>
    <property type="evidence" value="ECO:0007669"/>
    <property type="project" value="TreeGrafter"/>
</dbReference>
<evidence type="ECO:0000256" key="4">
    <source>
        <dbReference type="ARBA" id="ARBA00014689"/>
    </source>
</evidence>
<evidence type="ECO:0000256" key="11">
    <source>
        <dbReference type="ARBA" id="ARBA00023136"/>
    </source>
</evidence>
<keyword evidence="11 17" id="KW-0472">Membrane</keyword>
<organism evidence="18 19">
    <name type="scientific">Buchnera aphidicola str. Ak</name>
    <name type="common">Acyrthosiphon kondoi</name>
    <dbReference type="NCBI Taxonomy" id="1005090"/>
    <lineage>
        <taxon>Bacteria</taxon>
        <taxon>Pseudomonadati</taxon>
        <taxon>Pseudomonadota</taxon>
        <taxon>Gammaproteobacteria</taxon>
        <taxon>Enterobacterales</taxon>
        <taxon>Erwiniaceae</taxon>
        <taxon>Buchnera</taxon>
    </lineage>
</organism>
<evidence type="ECO:0000256" key="6">
    <source>
        <dbReference type="ARBA" id="ARBA00022475"/>
    </source>
</evidence>
<accession>G2LNG7</accession>
<comment type="subcellular location">
    <subcellularLocation>
        <location evidence="1">Cell membrane</location>
        <topology evidence="1">Multi-pass membrane protein</topology>
    </subcellularLocation>
</comment>
<dbReference type="GO" id="GO:0015078">
    <property type="term" value="F:proton transmembrane transporter activity"/>
    <property type="evidence" value="ECO:0007669"/>
    <property type="project" value="TreeGrafter"/>
</dbReference>
<evidence type="ECO:0000256" key="15">
    <source>
        <dbReference type="ARBA" id="ARBA00031887"/>
    </source>
</evidence>
<evidence type="ECO:0000256" key="8">
    <source>
        <dbReference type="ARBA" id="ARBA00022982"/>
    </source>
</evidence>
<evidence type="ECO:0000256" key="5">
    <source>
        <dbReference type="ARBA" id="ARBA00022448"/>
    </source>
</evidence>
<dbReference type="RefSeq" id="WP_014499605.1">
    <property type="nucleotide sequence ID" value="NC_017256.1"/>
</dbReference>
<evidence type="ECO:0000256" key="7">
    <source>
        <dbReference type="ARBA" id="ARBA00022692"/>
    </source>
</evidence>
<dbReference type="PANTHER" id="PTHR36835">
    <property type="entry name" value="CYTOCHROME BO(3) UBIQUINOL OXIDASE SUBUNIT 4"/>
    <property type="match status" value="1"/>
</dbReference>
<dbReference type="GO" id="GO:0009486">
    <property type="term" value="F:cytochrome bo3 ubiquinol oxidase activity"/>
    <property type="evidence" value="ECO:0007669"/>
    <property type="project" value="InterPro"/>
</dbReference>
<evidence type="ECO:0000256" key="3">
    <source>
        <dbReference type="ARBA" id="ARBA00011700"/>
    </source>
</evidence>
<reference evidence="18 19" key="1">
    <citation type="journal article" date="2011" name="PLoS Genet.">
        <title>Sequence conservation and functional constraint on intergenic spacers in reduced genomes of the obligate symbiont buchnera.</title>
        <authorList>
            <person name="Degnan P.H."/>
            <person name="Ochman H."/>
            <person name="Moran N.A."/>
        </authorList>
    </citation>
    <scope>NUCLEOTIDE SEQUENCE [LARGE SCALE GENOMIC DNA]</scope>
    <source>
        <strain evidence="18 19">Ak</strain>
    </source>
</reference>
<proteinExistence type="inferred from homology"/>
<dbReference type="InterPro" id="IPR005171">
    <property type="entry name" value="Cyt_c_oxidase_su4_prok"/>
</dbReference>
<protein>
    <recommendedName>
        <fullName evidence="4">Cytochrome bo(3) ubiquinol oxidase subunit 4</fullName>
    </recommendedName>
    <alternativeName>
        <fullName evidence="16">Cytochrome o ubiquinol oxidase subunit 4</fullName>
    </alternativeName>
    <alternativeName>
        <fullName evidence="13">Oxidase bo(3) subunit 4</fullName>
    </alternativeName>
    <alternativeName>
        <fullName evidence="14">Ubiquinol oxidase polypeptide IV</fullName>
    </alternativeName>
    <alternativeName>
        <fullName evidence="15">Ubiquinol oxidase subunit 4</fullName>
    </alternativeName>
</protein>
<comment type="function">
    <text evidence="12">Cytochrome bo(3) ubiquinol terminal oxidase is the component of the aerobic respiratory chain of E.coli that predominates when cells are grown at high aeration. Has proton pump activity across the membrane in addition to electron transfer, pumping 2 protons/electron.</text>
</comment>
<name>G2LNG7_9GAMM</name>
<dbReference type="GO" id="GO:0015990">
    <property type="term" value="P:electron transport coupled proton transport"/>
    <property type="evidence" value="ECO:0007669"/>
    <property type="project" value="InterPro"/>
</dbReference>
<dbReference type="AlphaFoldDB" id="G2LNG7"/>
<dbReference type="Proteomes" id="UP000001269">
    <property type="component" value="Chromosome"/>
</dbReference>
<evidence type="ECO:0000256" key="2">
    <source>
        <dbReference type="ARBA" id="ARBA00008079"/>
    </source>
</evidence>
<dbReference type="NCBIfam" id="TIGR02847">
    <property type="entry name" value="CyoD"/>
    <property type="match status" value="1"/>
</dbReference>
<evidence type="ECO:0000256" key="14">
    <source>
        <dbReference type="ARBA" id="ARBA00030211"/>
    </source>
</evidence>
<keyword evidence="8" id="KW-0249">Electron transport</keyword>
<dbReference type="PATRIC" id="fig|1005090.4.peg.462"/>